<dbReference type="CDD" id="cd11304">
    <property type="entry name" value="Cadherin_repeat"/>
    <property type="match status" value="2"/>
</dbReference>
<feature type="compositionally biased region" description="Low complexity" evidence="9">
    <location>
        <begin position="415"/>
        <end position="429"/>
    </location>
</feature>
<dbReference type="EMBL" id="JBJQND010000005">
    <property type="protein sequence ID" value="KAL3875593.1"/>
    <property type="molecule type" value="Genomic_DNA"/>
</dbReference>
<feature type="domain" description="Cadherin" evidence="12">
    <location>
        <begin position="92"/>
        <end position="170"/>
    </location>
</feature>
<protein>
    <recommendedName>
        <fullName evidence="12">Cadherin domain-containing protein</fullName>
    </recommendedName>
</protein>
<evidence type="ECO:0000313" key="13">
    <source>
        <dbReference type="EMBL" id="KAL3875593.1"/>
    </source>
</evidence>
<evidence type="ECO:0000256" key="1">
    <source>
        <dbReference type="ARBA" id="ARBA00004167"/>
    </source>
</evidence>
<evidence type="ECO:0000256" key="7">
    <source>
        <dbReference type="ARBA" id="ARBA00023180"/>
    </source>
</evidence>
<dbReference type="InterPro" id="IPR050174">
    <property type="entry name" value="Protocadherin/Cadherin-CA"/>
</dbReference>
<dbReference type="PANTHER" id="PTHR24028:SF328">
    <property type="entry name" value="CADHERIN-3"/>
    <property type="match status" value="1"/>
</dbReference>
<feature type="region of interest" description="Disordered" evidence="9">
    <location>
        <begin position="471"/>
        <end position="493"/>
    </location>
</feature>
<feature type="chain" id="PRO_5044790510" description="Cadherin domain-containing protein" evidence="11">
    <location>
        <begin position="21"/>
        <end position="493"/>
    </location>
</feature>
<evidence type="ECO:0000256" key="3">
    <source>
        <dbReference type="ARBA" id="ARBA00022737"/>
    </source>
</evidence>
<feature type="transmembrane region" description="Helical" evidence="10">
    <location>
        <begin position="439"/>
        <end position="464"/>
    </location>
</feature>
<keyword evidence="5 10" id="KW-1133">Transmembrane helix</keyword>
<feature type="signal peptide" evidence="11">
    <location>
        <begin position="1"/>
        <end position="20"/>
    </location>
</feature>
<dbReference type="PROSITE" id="PS50268">
    <property type="entry name" value="CADHERIN_2"/>
    <property type="match status" value="2"/>
</dbReference>
<evidence type="ECO:0000256" key="10">
    <source>
        <dbReference type="SAM" id="Phobius"/>
    </source>
</evidence>
<comment type="subcellular location">
    <subcellularLocation>
        <location evidence="1">Membrane</location>
        <topology evidence="1">Single-pass membrane protein</topology>
    </subcellularLocation>
</comment>
<evidence type="ECO:0000313" key="14">
    <source>
        <dbReference type="Proteomes" id="UP001634394"/>
    </source>
</evidence>
<evidence type="ECO:0000256" key="11">
    <source>
        <dbReference type="SAM" id="SignalP"/>
    </source>
</evidence>
<dbReference type="FunFam" id="2.60.40.60:FF:000015">
    <property type="entry name" value="FAT atypical cadherin 1"/>
    <property type="match status" value="1"/>
</dbReference>
<dbReference type="SUPFAM" id="SSF49313">
    <property type="entry name" value="Cadherin-like"/>
    <property type="match status" value="1"/>
</dbReference>
<evidence type="ECO:0000256" key="9">
    <source>
        <dbReference type="SAM" id="MobiDB-lite"/>
    </source>
</evidence>
<keyword evidence="6 10" id="KW-0472">Membrane</keyword>
<evidence type="ECO:0000256" key="8">
    <source>
        <dbReference type="PROSITE-ProRule" id="PRU00043"/>
    </source>
</evidence>
<feature type="domain" description="Cadherin" evidence="12">
    <location>
        <begin position="170"/>
        <end position="284"/>
    </location>
</feature>
<comment type="caution">
    <text evidence="13">The sequence shown here is derived from an EMBL/GenBank/DDBJ whole genome shotgun (WGS) entry which is preliminary data.</text>
</comment>
<dbReference type="PRINTS" id="PR00205">
    <property type="entry name" value="CADHERIN"/>
</dbReference>
<dbReference type="GO" id="GO:0005509">
    <property type="term" value="F:calcium ion binding"/>
    <property type="evidence" value="ECO:0007669"/>
    <property type="project" value="UniProtKB-UniRule"/>
</dbReference>
<dbReference type="PROSITE" id="PS00232">
    <property type="entry name" value="CADHERIN_1"/>
    <property type="match status" value="1"/>
</dbReference>
<dbReference type="SMART" id="SM00112">
    <property type="entry name" value="CA"/>
    <property type="match status" value="2"/>
</dbReference>
<keyword evidence="7" id="KW-0325">Glycoprotein</keyword>
<feature type="region of interest" description="Disordered" evidence="9">
    <location>
        <begin position="410"/>
        <end position="429"/>
    </location>
</feature>
<feature type="compositionally biased region" description="Polar residues" evidence="9">
    <location>
        <begin position="476"/>
        <end position="486"/>
    </location>
</feature>
<dbReference type="InterPro" id="IPR020894">
    <property type="entry name" value="Cadherin_CS"/>
</dbReference>
<gene>
    <name evidence="13" type="ORF">ACJMK2_033530</name>
</gene>
<evidence type="ECO:0000256" key="5">
    <source>
        <dbReference type="ARBA" id="ARBA00022989"/>
    </source>
</evidence>
<dbReference type="AlphaFoldDB" id="A0ABD3WSD8"/>
<keyword evidence="3" id="KW-0677">Repeat</keyword>
<organism evidence="13 14">
    <name type="scientific">Sinanodonta woodiana</name>
    <name type="common">Chinese pond mussel</name>
    <name type="synonym">Anodonta woodiana</name>
    <dbReference type="NCBI Taxonomy" id="1069815"/>
    <lineage>
        <taxon>Eukaryota</taxon>
        <taxon>Metazoa</taxon>
        <taxon>Spiralia</taxon>
        <taxon>Lophotrochozoa</taxon>
        <taxon>Mollusca</taxon>
        <taxon>Bivalvia</taxon>
        <taxon>Autobranchia</taxon>
        <taxon>Heteroconchia</taxon>
        <taxon>Palaeoheterodonta</taxon>
        <taxon>Unionida</taxon>
        <taxon>Unionoidea</taxon>
        <taxon>Unionidae</taxon>
        <taxon>Unioninae</taxon>
        <taxon>Sinanodonta</taxon>
    </lineage>
</organism>
<dbReference type="InterPro" id="IPR015919">
    <property type="entry name" value="Cadherin-like_sf"/>
</dbReference>
<accession>A0ABD3WSD8</accession>
<dbReference type="Proteomes" id="UP001634394">
    <property type="component" value="Unassembled WGS sequence"/>
</dbReference>
<name>A0ABD3WSD8_SINWO</name>
<dbReference type="InterPro" id="IPR002126">
    <property type="entry name" value="Cadherin-like_dom"/>
</dbReference>
<keyword evidence="4 8" id="KW-0106">Calcium</keyword>
<evidence type="ECO:0000256" key="6">
    <source>
        <dbReference type="ARBA" id="ARBA00023136"/>
    </source>
</evidence>
<dbReference type="Pfam" id="PF00028">
    <property type="entry name" value="Cadherin"/>
    <property type="match status" value="1"/>
</dbReference>
<dbReference type="GO" id="GO:0016020">
    <property type="term" value="C:membrane"/>
    <property type="evidence" value="ECO:0007669"/>
    <property type="project" value="UniProtKB-SubCell"/>
</dbReference>
<evidence type="ECO:0000256" key="4">
    <source>
        <dbReference type="ARBA" id="ARBA00022837"/>
    </source>
</evidence>
<dbReference type="PANTHER" id="PTHR24028">
    <property type="entry name" value="CADHERIN-87A"/>
    <property type="match status" value="1"/>
</dbReference>
<evidence type="ECO:0000259" key="12">
    <source>
        <dbReference type="PROSITE" id="PS50268"/>
    </source>
</evidence>
<evidence type="ECO:0000256" key="2">
    <source>
        <dbReference type="ARBA" id="ARBA00022692"/>
    </source>
</evidence>
<proteinExistence type="predicted"/>
<keyword evidence="11" id="KW-0732">Signal</keyword>
<keyword evidence="14" id="KW-1185">Reference proteome</keyword>
<dbReference type="Gene3D" id="2.60.40.60">
    <property type="entry name" value="Cadherins"/>
    <property type="match status" value="2"/>
</dbReference>
<keyword evidence="2 10" id="KW-0812">Transmembrane</keyword>
<sequence>MTLKMLKMLLSAFFMCIVLTSKVTKAQKACDPIDNGPYLGVLPSLLMSVSEATEEDLRMYPLDPMFSSELRLMGVIDSVSPNGMIITPQMDYQLVDPSEIFVFETDASSNRNRIRLVRPIDRDGQTASFDDDINTLKFTLKCQPKYNTSLERLYTVHVQILDKNDNSPHFVETYEVEINELLPVGSTVITVSAEDRDLNLDGNITYSVVQIANDLNDGSRLFDVDALHGNVKVRNPLDYESLPVNQKFYNLRIQVQDAGMPSPMSSFTTVKITVTDGDDLGPFFQYTGCQEHKGACAWPEYSAYTKDVQKNKEIRLMTTKGTESTYADIQAKDMDSLSSEIQFSIIATTPRGFDLHFSISTTIMANGYYRATLNLVSEIDTNTLSNLQILIKAEEATFRRRHAIASVRFMKPEENSNTGGSSVSGQQTSSGNEITSLNLGLIIAVAVALTLIVCLSLVVIVIACRRRSPPDDKKNLMTTSGHSNGAYNEHTPL</sequence>
<reference evidence="13 14" key="1">
    <citation type="submission" date="2024-11" db="EMBL/GenBank/DDBJ databases">
        <title>Chromosome-level genome assembly of the freshwater bivalve Anodonta woodiana.</title>
        <authorList>
            <person name="Chen X."/>
        </authorList>
    </citation>
    <scope>NUCLEOTIDE SEQUENCE [LARGE SCALE GENOMIC DNA]</scope>
    <source>
        <strain evidence="13">MN2024</strain>
        <tissue evidence="13">Gills</tissue>
    </source>
</reference>